<keyword evidence="1" id="KW-0175">Coiled coil</keyword>
<keyword evidence="4" id="KW-1185">Reference proteome</keyword>
<sequence>MTSPDALHELQALRDEVLRVGRDVGEIKTSCAVLVERSMRTEQDVRDLREDLESEVGALRDEHAAVRTELEDVKRRVWMAVGGVMVAGTGLGFLVQFLAK</sequence>
<dbReference type="EMBL" id="WIXO01000001">
    <property type="protein sequence ID" value="MTE20262.1"/>
    <property type="molecule type" value="Genomic_DNA"/>
</dbReference>
<reference evidence="3 4" key="1">
    <citation type="submission" date="2019-11" db="EMBL/GenBank/DDBJ databases">
        <authorList>
            <person name="Yuan L."/>
        </authorList>
    </citation>
    <scope>NUCLEOTIDE SEQUENCE [LARGE SCALE GENOMIC DNA]</scope>
    <source>
        <strain evidence="3 4">TRM43335</strain>
    </source>
</reference>
<proteinExistence type="predicted"/>
<feature type="coiled-coil region" evidence="1">
    <location>
        <begin position="42"/>
        <end position="76"/>
    </location>
</feature>
<feature type="transmembrane region" description="Helical" evidence="2">
    <location>
        <begin position="77"/>
        <end position="99"/>
    </location>
</feature>
<evidence type="ECO:0000256" key="2">
    <source>
        <dbReference type="SAM" id="Phobius"/>
    </source>
</evidence>
<accession>A0A6G2BED1</accession>
<evidence type="ECO:0008006" key="5">
    <source>
        <dbReference type="Google" id="ProtNLM"/>
    </source>
</evidence>
<gene>
    <name evidence="3" type="ORF">F0L17_14315</name>
</gene>
<keyword evidence="2" id="KW-1133">Transmembrane helix</keyword>
<dbReference type="RefSeq" id="WP_155071381.1">
    <property type="nucleotide sequence ID" value="NZ_WIXO01000001.1"/>
</dbReference>
<comment type="caution">
    <text evidence="3">The sequence shown here is derived from an EMBL/GenBank/DDBJ whole genome shotgun (WGS) entry which is preliminary data.</text>
</comment>
<evidence type="ECO:0000313" key="4">
    <source>
        <dbReference type="Proteomes" id="UP000473014"/>
    </source>
</evidence>
<evidence type="ECO:0000256" key="1">
    <source>
        <dbReference type="SAM" id="Coils"/>
    </source>
</evidence>
<evidence type="ECO:0000313" key="3">
    <source>
        <dbReference type="EMBL" id="MTE20262.1"/>
    </source>
</evidence>
<dbReference type="Proteomes" id="UP000473014">
    <property type="component" value="Unassembled WGS sequence"/>
</dbReference>
<organism evidence="3 4">
    <name type="scientific">Streptomyces taklimakanensis</name>
    <dbReference type="NCBI Taxonomy" id="2569853"/>
    <lineage>
        <taxon>Bacteria</taxon>
        <taxon>Bacillati</taxon>
        <taxon>Actinomycetota</taxon>
        <taxon>Actinomycetes</taxon>
        <taxon>Kitasatosporales</taxon>
        <taxon>Streptomycetaceae</taxon>
        <taxon>Streptomyces</taxon>
    </lineage>
</organism>
<keyword evidence="2" id="KW-0812">Transmembrane</keyword>
<dbReference type="AlphaFoldDB" id="A0A6G2BED1"/>
<dbReference type="OrthoDB" id="4310037at2"/>
<protein>
    <recommendedName>
        <fullName evidence="5">DUF1640 domain-containing protein</fullName>
    </recommendedName>
</protein>
<keyword evidence="2" id="KW-0472">Membrane</keyword>
<name>A0A6G2BED1_9ACTN</name>